<reference evidence="1 2" key="1">
    <citation type="journal article" date="2015" name="Genome Announc.">
        <title>Expanding the biotechnology potential of lactobacilli through comparative genomics of 213 strains and associated genera.</title>
        <authorList>
            <person name="Sun Z."/>
            <person name="Harris H.M."/>
            <person name="McCann A."/>
            <person name="Guo C."/>
            <person name="Argimon S."/>
            <person name="Zhang W."/>
            <person name="Yang X."/>
            <person name="Jeffery I.B."/>
            <person name="Cooney J.C."/>
            <person name="Kagawa T.F."/>
            <person name="Liu W."/>
            <person name="Song Y."/>
            <person name="Salvetti E."/>
            <person name="Wrobel A."/>
            <person name="Rasinkangas P."/>
            <person name="Parkhill J."/>
            <person name="Rea M.C."/>
            <person name="O'Sullivan O."/>
            <person name="Ritari J."/>
            <person name="Douillard F.P."/>
            <person name="Paul Ross R."/>
            <person name="Yang R."/>
            <person name="Briner A.E."/>
            <person name="Felis G.E."/>
            <person name="de Vos W.M."/>
            <person name="Barrangou R."/>
            <person name="Klaenhammer T.R."/>
            <person name="Caufield P.W."/>
            <person name="Cui Y."/>
            <person name="Zhang H."/>
            <person name="O'Toole P.W."/>
        </authorList>
    </citation>
    <scope>NUCLEOTIDE SEQUENCE [LARGE SCALE GENOMIC DNA]</scope>
    <source>
        <strain evidence="1 2">DSM 18390</strain>
    </source>
</reference>
<gene>
    <name evidence="1" type="ORF">FD47_GL002698</name>
</gene>
<dbReference type="AlphaFoldDB" id="A0A0R1YLV4"/>
<evidence type="ECO:0000313" key="1">
    <source>
        <dbReference type="EMBL" id="KRM40678.1"/>
    </source>
</evidence>
<comment type="caution">
    <text evidence="1">The sequence shown here is derived from an EMBL/GenBank/DDBJ whole genome shotgun (WGS) entry which is preliminary data.</text>
</comment>
<organism evidence="1 2">
    <name type="scientific">Lentilactobacillus parafarraginis DSM 18390 = JCM 14109</name>
    <dbReference type="NCBI Taxonomy" id="1423786"/>
    <lineage>
        <taxon>Bacteria</taxon>
        <taxon>Bacillati</taxon>
        <taxon>Bacillota</taxon>
        <taxon>Bacilli</taxon>
        <taxon>Lactobacillales</taxon>
        <taxon>Lactobacillaceae</taxon>
        <taxon>Lentilactobacillus</taxon>
    </lineage>
</organism>
<evidence type="ECO:0000313" key="2">
    <source>
        <dbReference type="Proteomes" id="UP000051010"/>
    </source>
</evidence>
<dbReference type="EMBL" id="AZFZ01000075">
    <property type="protein sequence ID" value="KRM40678.1"/>
    <property type="molecule type" value="Genomic_DNA"/>
</dbReference>
<protein>
    <submittedName>
        <fullName evidence="1">Uncharacterized protein</fullName>
    </submittedName>
</protein>
<dbReference type="Proteomes" id="UP000051010">
    <property type="component" value="Unassembled WGS sequence"/>
</dbReference>
<dbReference type="PATRIC" id="fig|1423786.4.peg.2828"/>
<sequence length="55" mass="6172">MLKLLNARSELVRYNAAKDLLDRAGFIPTQKHDINANVNPIQILDDVPPESDRDG</sequence>
<accession>A0A0R1YLV4</accession>
<name>A0A0R1YLV4_9LACO</name>
<proteinExistence type="predicted"/>